<comment type="caution">
    <text evidence="1">The sequence shown here is derived from an EMBL/GenBank/DDBJ whole genome shotgun (WGS) entry which is preliminary data.</text>
</comment>
<dbReference type="CDD" id="cd02537">
    <property type="entry name" value="GT8_Glycogenin"/>
    <property type="match status" value="1"/>
</dbReference>
<gene>
    <name evidence="1" type="ORF">IFR04_002013</name>
</gene>
<evidence type="ECO:0000313" key="2">
    <source>
        <dbReference type="Proteomes" id="UP000664132"/>
    </source>
</evidence>
<dbReference type="Gene3D" id="3.90.550.10">
    <property type="entry name" value="Spore Coat Polysaccharide Biosynthesis Protein SpsA, Chain A"/>
    <property type="match status" value="1"/>
</dbReference>
<dbReference type="SUPFAM" id="SSF53448">
    <property type="entry name" value="Nucleotide-diphospho-sugar transferases"/>
    <property type="match status" value="1"/>
</dbReference>
<dbReference type="InterPro" id="IPR029044">
    <property type="entry name" value="Nucleotide-diphossugar_trans"/>
</dbReference>
<sequence>MSRAWVTLLTRTNYIAGAVLLAHSLQKHKSKYPLIILYTPSLPKECLPALRHEVSLSNAILRPTEALIPKEQRNLIAARFEDTWTKLRTFELFEYERLVFLDADMLAFRSMDELFDLELPGRDWIAANHCCVCNLDKDEWAPDDWVKENCAYTGLTHPTCLDNPASVPKDGEGLGTHTLLNSGLFICTPYEQLWKEMLDFLENSPLVKHFMFPDQDFLAEFFRGKWQAVGYQYNALKTMRYWHPEMWRDEEIRNLHYIVDKPWSKRVGDDGIAGYLGRDGATHQWWWDEYENWENERERAGETAVLDVMRKSSPALEVSGGTSTKSVVSMNSADSRIHAQLTQA</sequence>
<protein>
    <recommendedName>
        <fullName evidence="3">Glycosyltransferase family 8 protein</fullName>
    </recommendedName>
</protein>
<dbReference type="InterPro" id="IPR050587">
    <property type="entry name" value="GNT1/Glycosyltrans_8"/>
</dbReference>
<dbReference type="PANTHER" id="PTHR11183">
    <property type="entry name" value="GLYCOGENIN SUBFAMILY MEMBER"/>
    <property type="match status" value="1"/>
</dbReference>
<evidence type="ECO:0008006" key="3">
    <source>
        <dbReference type="Google" id="ProtNLM"/>
    </source>
</evidence>
<dbReference type="AlphaFoldDB" id="A0A8H8BV66"/>
<dbReference type="Proteomes" id="UP000664132">
    <property type="component" value="Unassembled WGS sequence"/>
</dbReference>
<dbReference type="InterPro" id="IPR002495">
    <property type="entry name" value="Glyco_trans_8"/>
</dbReference>
<accession>A0A8H8BV66</accession>
<dbReference type="EMBL" id="JAFJYH010000016">
    <property type="protein sequence ID" value="KAG4424853.1"/>
    <property type="molecule type" value="Genomic_DNA"/>
</dbReference>
<keyword evidence="2" id="KW-1185">Reference proteome</keyword>
<dbReference type="OrthoDB" id="2014201at2759"/>
<reference evidence="1" key="1">
    <citation type="submission" date="2021-02" db="EMBL/GenBank/DDBJ databases">
        <title>Genome sequence Cadophora malorum strain M34.</title>
        <authorList>
            <person name="Stefanovic E."/>
            <person name="Vu D."/>
            <person name="Scully C."/>
            <person name="Dijksterhuis J."/>
            <person name="Roader J."/>
            <person name="Houbraken J."/>
        </authorList>
    </citation>
    <scope>NUCLEOTIDE SEQUENCE</scope>
    <source>
        <strain evidence="1">M34</strain>
    </source>
</reference>
<evidence type="ECO:0000313" key="1">
    <source>
        <dbReference type="EMBL" id="KAG4424853.1"/>
    </source>
</evidence>
<proteinExistence type="predicted"/>
<organism evidence="1 2">
    <name type="scientific">Cadophora malorum</name>
    <dbReference type="NCBI Taxonomy" id="108018"/>
    <lineage>
        <taxon>Eukaryota</taxon>
        <taxon>Fungi</taxon>
        <taxon>Dikarya</taxon>
        <taxon>Ascomycota</taxon>
        <taxon>Pezizomycotina</taxon>
        <taxon>Leotiomycetes</taxon>
        <taxon>Helotiales</taxon>
        <taxon>Ploettnerulaceae</taxon>
        <taxon>Cadophora</taxon>
    </lineage>
</organism>
<dbReference type="Pfam" id="PF01501">
    <property type="entry name" value="Glyco_transf_8"/>
    <property type="match status" value="1"/>
</dbReference>
<dbReference type="GO" id="GO:0016757">
    <property type="term" value="F:glycosyltransferase activity"/>
    <property type="evidence" value="ECO:0007669"/>
    <property type="project" value="InterPro"/>
</dbReference>
<name>A0A8H8BV66_9HELO</name>